<dbReference type="InterPro" id="IPR001590">
    <property type="entry name" value="Peptidase_M12B"/>
</dbReference>
<dbReference type="PROSITE" id="PS50215">
    <property type="entry name" value="ADAM_MEPRO"/>
    <property type="match status" value="1"/>
</dbReference>
<keyword evidence="4" id="KW-1185">Reference proteome</keyword>
<dbReference type="OrthoDB" id="9709887at2759"/>
<feature type="disulfide bond" evidence="1">
    <location>
        <begin position="147"/>
        <end position="152"/>
    </location>
</feature>
<gene>
    <name evidence="3" type="ORF">Celaphus_00012129</name>
</gene>
<sequence>MTTQDEQEGLQMDCYYLGYLDEIPLCMVTVDTSIKKLDDLTYEIKPLKDSKRFEHRWFLRQWQMDLHMATGSAYEWDKVDREPLFPKADAKVMRPPTDFSSTFTVIRNVPEDGQFYCSYHSICTSKDLIFAGWNLGTRFDADVRCLCIRTTCILYKFPVLTDSFRNCSILHFQYTVYKLRHCL</sequence>
<evidence type="ECO:0000259" key="2">
    <source>
        <dbReference type="PROSITE" id="PS50215"/>
    </source>
</evidence>
<keyword evidence="1" id="KW-1015">Disulfide bond</keyword>
<accession>A0A212CKE5</accession>
<dbReference type="Proteomes" id="UP000242450">
    <property type="component" value="Chromosome 18"/>
</dbReference>
<organism evidence="3 4">
    <name type="scientific">Cervus elaphus hippelaphus</name>
    <name type="common">European red deer</name>
    <dbReference type="NCBI Taxonomy" id="46360"/>
    <lineage>
        <taxon>Eukaryota</taxon>
        <taxon>Metazoa</taxon>
        <taxon>Chordata</taxon>
        <taxon>Craniata</taxon>
        <taxon>Vertebrata</taxon>
        <taxon>Euteleostomi</taxon>
        <taxon>Mammalia</taxon>
        <taxon>Eutheria</taxon>
        <taxon>Laurasiatheria</taxon>
        <taxon>Artiodactyla</taxon>
        <taxon>Ruminantia</taxon>
        <taxon>Pecora</taxon>
        <taxon>Cervidae</taxon>
        <taxon>Cervinae</taxon>
        <taxon>Cervus</taxon>
    </lineage>
</organism>
<dbReference type="AlphaFoldDB" id="A0A212CKE5"/>
<evidence type="ECO:0000256" key="1">
    <source>
        <dbReference type="PROSITE-ProRule" id="PRU00276"/>
    </source>
</evidence>
<dbReference type="GO" id="GO:0006508">
    <property type="term" value="P:proteolysis"/>
    <property type="evidence" value="ECO:0007669"/>
    <property type="project" value="InterPro"/>
</dbReference>
<evidence type="ECO:0000313" key="4">
    <source>
        <dbReference type="Proteomes" id="UP000242450"/>
    </source>
</evidence>
<evidence type="ECO:0000313" key="3">
    <source>
        <dbReference type="EMBL" id="OWK06526.1"/>
    </source>
</evidence>
<dbReference type="EMBL" id="MKHE01000018">
    <property type="protein sequence ID" value="OWK06526.1"/>
    <property type="molecule type" value="Genomic_DNA"/>
</dbReference>
<reference evidence="3 4" key="1">
    <citation type="journal article" date="2018" name="Mol. Genet. Genomics">
        <title>The red deer Cervus elaphus genome CerEla1.0: sequencing, annotating, genes, and chromosomes.</title>
        <authorList>
            <person name="Bana N.A."/>
            <person name="Nyiri A."/>
            <person name="Nagy J."/>
            <person name="Frank K."/>
            <person name="Nagy T."/>
            <person name="Steger V."/>
            <person name="Schiller M."/>
            <person name="Lakatos P."/>
            <person name="Sugar L."/>
            <person name="Horn P."/>
            <person name="Barta E."/>
            <person name="Orosz L."/>
        </authorList>
    </citation>
    <scope>NUCLEOTIDE SEQUENCE [LARGE SCALE GENOMIC DNA]</scope>
    <source>
        <strain evidence="3">Hungarian</strain>
    </source>
</reference>
<dbReference type="GO" id="GO:0004222">
    <property type="term" value="F:metalloendopeptidase activity"/>
    <property type="evidence" value="ECO:0007669"/>
    <property type="project" value="InterPro"/>
</dbReference>
<feature type="domain" description="Peptidase M12B" evidence="2">
    <location>
        <begin position="132"/>
        <end position="183"/>
    </location>
</feature>
<name>A0A212CKE5_CEREH</name>
<comment type="caution">
    <text evidence="1">Lacks conserved residue(s) required for the propagation of feature annotation.</text>
</comment>
<comment type="caution">
    <text evidence="3">The sequence shown here is derived from an EMBL/GenBank/DDBJ whole genome shotgun (WGS) entry which is preliminary data.</text>
</comment>
<proteinExistence type="predicted"/>
<protein>
    <recommendedName>
        <fullName evidence="2">Peptidase M12B domain-containing protein</fullName>
    </recommendedName>
</protein>